<keyword evidence="4 7" id="KW-0812">Transmembrane</keyword>
<feature type="transmembrane region" description="Helical" evidence="9">
    <location>
        <begin position="463"/>
        <end position="484"/>
    </location>
</feature>
<organism evidence="11 12">
    <name type="scientific">Corynebacterium auriscanis</name>
    <dbReference type="NCBI Taxonomy" id="99807"/>
    <lineage>
        <taxon>Bacteria</taxon>
        <taxon>Bacillati</taxon>
        <taxon>Actinomycetota</taxon>
        <taxon>Actinomycetes</taxon>
        <taxon>Mycobacteriales</taxon>
        <taxon>Corynebacteriaceae</taxon>
        <taxon>Corynebacterium</taxon>
    </lineage>
</organism>
<evidence type="ECO:0000256" key="2">
    <source>
        <dbReference type="ARBA" id="ARBA00005346"/>
    </source>
</evidence>
<dbReference type="PRINTS" id="PR01437">
    <property type="entry name" value="NUOXDRDTASE4"/>
</dbReference>
<dbReference type="AlphaFoldDB" id="A0A0A2DHM5"/>
<dbReference type="PANTHER" id="PTHR42703:SF1">
    <property type="entry name" value="NA(+)_H(+) ANTIPORTER SUBUNIT D1"/>
    <property type="match status" value="1"/>
</dbReference>
<feature type="transmembrane region" description="Helical" evidence="9">
    <location>
        <begin position="246"/>
        <end position="268"/>
    </location>
</feature>
<evidence type="ECO:0000256" key="8">
    <source>
        <dbReference type="SAM" id="MobiDB-lite"/>
    </source>
</evidence>
<keyword evidence="6 9" id="KW-0472">Membrane</keyword>
<evidence type="ECO:0000256" key="4">
    <source>
        <dbReference type="ARBA" id="ARBA00022692"/>
    </source>
</evidence>
<dbReference type="RefSeq" id="WP_035114274.1">
    <property type="nucleotide sequence ID" value="NZ_CP047046.1"/>
</dbReference>
<feature type="transmembrane region" description="Helical" evidence="9">
    <location>
        <begin position="109"/>
        <end position="127"/>
    </location>
</feature>
<comment type="similarity">
    <text evidence="2">Belongs to the CPA3 antiporters (TC 2.A.63) subunit D family.</text>
</comment>
<evidence type="ECO:0000256" key="6">
    <source>
        <dbReference type="ARBA" id="ARBA00023136"/>
    </source>
</evidence>
<protein>
    <submittedName>
        <fullName evidence="11">Cation:proton antiporter</fullName>
    </submittedName>
</protein>
<dbReference type="GO" id="GO:0042773">
    <property type="term" value="P:ATP synthesis coupled electron transport"/>
    <property type="evidence" value="ECO:0007669"/>
    <property type="project" value="InterPro"/>
</dbReference>
<keyword evidence="3" id="KW-1003">Cell membrane</keyword>
<evidence type="ECO:0000256" key="7">
    <source>
        <dbReference type="RuleBase" id="RU000320"/>
    </source>
</evidence>
<feature type="transmembrane region" description="Helical" evidence="9">
    <location>
        <begin position="340"/>
        <end position="360"/>
    </location>
</feature>
<feature type="transmembrane region" description="Helical" evidence="9">
    <location>
        <begin position="420"/>
        <end position="442"/>
    </location>
</feature>
<feature type="transmembrane region" description="Helical" evidence="9">
    <location>
        <begin position="309"/>
        <end position="328"/>
    </location>
</feature>
<feature type="transmembrane region" description="Helical" evidence="9">
    <location>
        <begin position="162"/>
        <end position="185"/>
    </location>
</feature>
<dbReference type="Proteomes" id="UP000030145">
    <property type="component" value="Unassembled WGS sequence"/>
</dbReference>
<feature type="compositionally biased region" description="Basic and acidic residues" evidence="8">
    <location>
        <begin position="574"/>
        <end position="583"/>
    </location>
</feature>
<dbReference type="PANTHER" id="PTHR42703">
    <property type="entry name" value="NADH DEHYDROGENASE"/>
    <property type="match status" value="1"/>
</dbReference>
<keyword evidence="12" id="KW-1185">Reference proteome</keyword>
<feature type="transmembrane region" description="Helical" evidence="9">
    <location>
        <begin position="133"/>
        <end position="155"/>
    </location>
</feature>
<dbReference type="EMBL" id="JRVJ01000007">
    <property type="protein sequence ID" value="KGM18705.1"/>
    <property type="molecule type" value="Genomic_DNA"/>
</dbReference>
<feature type="transmembrane region" description="Helical" evidence="9">
    <location>
        <begin position="214"/>
        <end position="234"/>
    </location>
</feature>
<dbReference type="NCBIfam" id="NF006239">
    <property type="entry name" value="PRK08375.1-5"/>
    <property type="match status" value="1"/>
</dbReference>
<dbReference type="GeneID" id="300553798"/>
<feature type="transmembrane region" description="Helical" evidence="9">
    <location>
        <begin position="280"/>
        <end position="302"/>
    </location>
</feature>
<comment type="subcellular location">
    <subcellularLocation>
        <location evidence="1">Cell membrane</location>
        <topology evidence="1">Multi-pass membrane protein</topology>
    </subcellularLocation>
    <subcellularLocation>
        <location evidence="7">Membrane</location>
        <topology evidence="7">Multi-pass membrane protein</topology>
    </subcellularLocation>
</comment>
<feature type="transmembrane region" description="Helical" evidence="9">
    <location>
        <begin position="31"/>
        <end position="52"/>
    </location>
</feature>
<feature type="compositionally biased region" description="Basic and acidic residues" evidence="8">
    <location>
        <begin position="543"/>
        <end position="566"/>
    </location>
</feature>
<evidence type="ECO:0000259" key="10">
    <source>
        <dbReference type="Pfam" id="PF00361"/>
    </source>
</evidence>
<dbReference type="InterPro" id="IPR003918">
    <property type="entry name" value="NADH_UbQ_OxRdtase"/>
</dbReference>
<evidence type="ECO:0000313" key="11">
    <source>
        <dbReference type="EMBL" id="KGM18705.1"/>
    </source>
</evidence>
<evidence type="ECO:0000256" key="9">
    <source>
        <dbReference type="SAM" id="Phobius"/>
    </source>
</evidence>
<feature type="region of interest" description="Disordered" evidence="8">
    <location>
        <begin position="515"/>
        <end position="583"/>
    </location>
</feature>
<dbReference type="Pfam" id="PF00361">
    <property type="entry name" value="Proton_antipo_M"/>
    <property type="match status" value="1"/>
</dbReference>
<evidence type="ECO:0000256" key="5">
    <source>
        <dbReference type="ARBA" id="ARBA00022989"/>
    </source>
</evidence>
<comment type="caution">
    <text evidence="11">The sequence shown here is derived from an EMBL/GenBank/DDBJ whole genome shotgun (WGS) entry which is preliminary data.</text>
</comment>
<dbReference type="InterPro" id="IPR050586">
    <property type="entry name" value="CPA3_Na-H_Antiporter_D"/>
</dbReference>
<feature type="transmembrane region" description="Helical" evidence="9">
    <location>
        <begin position="381"/>
        <end position="400"/>
    </location>
</feature>
<evidence type="ECO:0000256" key="3">
    <source>
        <dbReference type="ARBA" id="ARBA00022475"/>
    </source>
</evidence>
<name>A0A0A2DHM5_9CORY</name>
<reference evidence="11 12" key="1">
    <citation type="submission" date="2014-10" db="EMBL/GenBank/DDBJ databases">
        <title>Whole Genome sequence of Corynebacterium auriscanis strain CIP 106629.</title>
        <authorList>
            <person name="Hassan S.S."/>
            <person name="Jamal S.B."/>
            <person name="Tiwari S."/>
            <person name="Oliveira L.D.C."/>
            <person name="Souza F."/>
            <person name="Mariano D.C."/>
            <person name="Almeida S."/>
            <person name="Dorella F."/>
            <person name="Pereira F."/>
            <person name="Carvalho A."/>
            <person name="Leal C.A."/>
            <person name="Soares S.D.C."/>
            <person name="Figueiredo H.C."/>
            <person name="Silva A."/>
            <person name="Azevedo V.A."/>
        </authorList>
    </citation>
    <scope>NUCLEOTIDE SEQUENCE [LARGE SCALE GENOMIC DNA]</scope>
    <source>
        <strain evidence="11 12">CIP 106629</strain>
    </source>
</reference>
<dbReference type="GO" id="GO:0008137">
    <property type="term" value="F:NADH dehydrogenase (ubiquinone) activity"/>
    <property type="evidence" value="ECO:0007669"/>
    <property type="project" value="InterPro"/>
</dbReference>
<proteinExistence type="inferred from homology"/>
<accession>A0A0A2DHM5</accession>
<evidence type="ECO:0000313" key="12">
    <source>
        <dbReference type="Proteomes" id="UP000030145"/>
    </source>
</evidence>
<dbReference type="GO" id="GO:0005886">
    <property type="term" value="C:plasma membrane"/>
    <property type="evidence" value="ECO:0007669"/>
    <property type="project" value="UniProtKB-SubCell"/>
</dbReference>
<sequence>MTSGALLALFIVVPLLAAAVAAILPWELGRRVLGFAIPTAGIVGSGVLLAHVAGDQPTVLADNVGAFPGGISIPLAADTLTGIMLLTTAIVCLAATWFADIVGETRARFFPALSLMLIGGAWGALLTADLFNLFVFIEVMLMPSFGLIAMTGTWARLSSARMFIIVNLVTSLVLLTGVTLTYGVIGTTNLAALAGSAGPRGGLGFAEGVPGSQWQLVVTLGMVLLALAVKAGLAPVHTWLPRAYPATSPAVMALFSGLHTKVAVYAILRIYMTTFEGDTSWAWGILALSVLGMMVGSFAGLAEFSVRSVVAYQMVNGIPFMLVALAFLNNHPHLMLSAALFYMLHHMVVAAALIMSSGAIEETYGTGTLKPLSGIMRRDPFVSVVFAAGALAIVGLPPFSGLWGKVGLVMGMAFDGSWKAWIAIGAIIVTSVGALFSMIYVWREVFWGRQMNKNECPPDLRVPTSYVMPSAAMMILSVAMFFGAGQVYELTGKATDSLTDTTGYVRAIMGPDDAPSVGRVLPPGPSGMDNVPAGMRSAADANAAKEREERRERTIPEQHSSTDPRVDSPQGKSSEAETRKTGE</sequence>
<feature type="domain" description="NADH:quinone oxidoreductase/Mrp antiporter transmembrane" evidence="10">
    <location>
        <begin position="129"/>
        <end position="426"/>
    </location>
</feature>
<gene>
    <name evidence="11" type="ORF">MA47_05790</name>
</gene>
<keyword evidence="5 9" id="KW-1133">Transmembrane helix</keyword>
<dbReference type="InterPro" id="IPR001750">
    <property type="entry name" value="ND/Mrp_TM"/>
</dbReference>
<feature type="transmembrane region" description="Helical" evidence="9">
    <location>
        <begin position="83"/>
        <end position="102"/>
    </location>
</feature>
<evidence type="ECO:0000256" key="1">
    <source>
        <dbReference type="ARBA" id="ARBA00004651"/>
    </source>
</evidence>